<name>A0A017T3F1_9BACT</name>
<feature type="signal peptide" evidence="2">
    <location>
        <begin position="1"/>
        <end position="23"/>
    </location>
</feature>
<proteinExistence type="predicted"/>
<dbReference type="RefSeq" id="WP_044245336.1">
    <property type="nucleotide sequence ID" value="NZ_ASRX01000042.1"/>
</dbReference>
<dbReference type="STRING" id="1192034.CAP_5203"/>
<evidence type="ECO:0000313" key="4">
    <source>
        <dbReference type="Proteomes" id="UP000019678"/>
    </source>
</evidence>
<dbReference type="Gene3D" id="1.25.40.10">
    <property type="entry name" value="Tetratricopeptide repeat domain"/>
    <property type="match status" value="1"/>
</dbReference>
<dbReference type="Proteomes" id="UP000019678">
    <property type="component" value="Unassembled WGS sequence"/>
</dbReference>
<reference evidence="3 4" key="1">
    <citation type="submission" date="2013-05" db="EMBL/GenBank/DDBJ databases">
        <title>Genome assembly of Chondromyces apiculatus DSM 436.</title>
        <authorList>
            <person name="Sharma G."/>
            <person name="Khatri I."/>
            <person name="Kaur C."/>
            <person name="Mayilraj S."/>
            <person name="Subramanian S."/>
        </authorList>
    </citation>
    <scope>NUCLEOTIDE SEQUENCE [LARGE SCALE GENOMIC DNA]</scope>
    <source>
        <strain evidence="3 4">DSM 436</strain>
    </source>
</reference>
<keyword evidence="4" id="KW-1185">Reference proteome</keyword>
<evidence type="ECO:0000256" key="1">
    <source>
        <dbReference type="SAM" id="MobiDB-lite"/>
    </source>
</evidence>
<dbReference type="eggNOG" id="COG1729">
    <property type="taxonomic scope" value="Bacteria"/>
</dbReference>
<comment type="caution">
    <text evidence="3">The sequence shown here is derived from an EMBL/GenBank/DDBJ whole genome shotgun (WGS) entry which is preliminary data.</text>
</comment>
<sequence>MGPTRTALLIALAALARVDPAAAQDVASAEALYNRGVADMKAGRYQEGCRAIAESQRIDPRPGTLFTLAECENRWGHTASAAAHFSDYLEIYEKLPRAQKLRQGRRPQVAKKERDRLRAESPELTLVLPPTAPGGLVVKRDGEVVGSAAIGVPLPVDPGPHTVSTEVPGTEPWEEEISLAPKEKREVTLGVNLPKPGPLKPIASGAGEGDAGVSAGRRALTYTVGGLGVAGLAVGGVMGALALGAKGTMDEHCGSAIGQSNARVCDAAGLDAVDRVKTMGLVSTIGFAVGAVGVGTAVVLLVTEPGGSEKGGAGTTTATDTRGGAGDAAAGPRTRPGAPWVSAGVLSAGPLGALLGARGVW</sequence>
<accession>A0A017T3F1</accession>
<evidence type="ECO:0000313" key="3">
    <source>
        <dbReference type="EMBL" id="EYF03773.1"/>
    </source>
</evidence>
<dbReference type="EMBL" id="ASRX01000042">
    <property type="protein sequence ID" value="EYF03773.1"/>
    <property type="molecule type" value="Genomic_DNA"/>
</dbReference>
<protein>
    <recommendedName>
        <fullName evidence="5">PEGA domain-containing protein</fullName>
    </recommendedName>
</protein>
<feature type="compositionally biased region" description="Low complexity" evidence="1">
    <location>
        <begin position="315"/>
        <end position="337"/>
    </location>
</feature>
<dbReference type="InterPro" id="IPR011990">
    <property type="entry name" value="TPR-like_helical_dom_sf"/>
</dbReference>
<dbReference type="SUPFAM" id="SSF48452">
    <property type="entry name" value="TPR-like"/>
    <property type="match status" value="1"/>
</dbReference>
<dbReference type="OrthoDB" id="5506976at2"/>
<feature type="region of interest" description="Disordered" evidence="1">
    <location>
        <begin position="308"/>
        <end position="337"/>
    </location>
</feature>
<organism evidence="3 4">
    <name type="scientific">Chondromyces apiculatus DSM 436</name>
    <dbReference type="NCBI Taxonomy" id="1192034"/>
    <lineage>
        <taxon>Bacteria</taxon>
        <taxon>Pseudomonadati</taxon>
        <taxon>Myxococcota</taxon>
        <taxon>Polyangia</taxon>
        <taxon>Polyangiales</taxon>
        <taxon>Polyangiaceae</taxon>
        <taxon>Chondromyces</taxon>
    </lineage>
</organism>
<dbReference type="AlphaFoldDB" id="A0A017T3F1"/>
<keyword evidence="2" id="KW-0732">Signal</keyword>
<gene>
    <name evidence="3" type="ORF">CAP_5203</name>
</gene>
<feature type="chain" id="PRO_5001499910" description="PEGA domain-containing protein" evidence="2">
    <location>
        <begin position="24"/>
        <end position="361"/>
    </location>
</feature>
<evidence type="ECO:0000256" key="2">
    <source>
        <dbReference type="SAM" id="SignalP"/>
    </source>
</evidence>
<evidence type="ECO:0008006" key="5">
    <source>
        <dbReference type="Google" id="ProtNLM"/>
    </source>
</evidence>